<dbReference type="EMBL" id="JAGGLV010000004">
    <property type="protein sequence ID" value="MBP2111639.1"/>
    <property type="molecule type" value="Genomic_DNA"/>
</dbReference>
<keyword evidence="1" id="KW-0472">Membrane</keyword>
<comment type="caution">
    <text evidence="2">The sequence shown here is derived from an EMBL/GenBank/DDBJ whole genome shotgun (WGS) entry which is preliminary data.</text>
</comment>
<keyword evidence="1" id="KW-0812">Transmembrane</keyword>
<organism evidence="2 3">
    <name type="scientific">Paenibacillus silagei</name>
    <dbReference type="NCBI Taxonomy" id="1670801"/>
    <lineage>
        <taxon>Bacteria</taxon>
        <taxon>Bacillati</taxon>
        <taxon>Bacillota</taxon>
        <taxon>Bacilli</taxon>
        <taxon>Bacillales</taxon>
        <taxon>Paenibacillaceae</taxon>
        <taxon>Paenibacillus</taxon>
    </lineage>
</organism>
<feature type="transmembrane region" description="Helical" evidence="1">
    <location>
        <begin position="15"/>
        <end position="34"/>
    </location>
</feature>
<evidence type="ECO:0000313" key="2">
    <source>
        <dbReference type="EMBL" id="MBP2111639.1"/>
    </source>
</evidence>
<evidence type="ECO:0000313" key="3">
    <source>
        <dbReference type="Proteomes" id="UP000773462"/>
    </source>
</evidence>
<keyword evidence="3" id="KW-1185">Reference proteome</keyword>
<dbReference type="Proteomes" id="UP000773462">
    <property type="component" value="Unassembled WGS sequence"/>
</dbReference>
<sequence length="40" mass="4384">MFIPIIQSLSTGQQLAVLILAAIQLIVLIILLSLHKKKDS</sequence>
<name>A0ABS4NQF3_9BACL</name>
<proteinExistence type="predicted"/>
<keyword evidence="1" id="KW-1133">Transmembrane helix</keyword>
<protein>
    <submittedName>
        <fullName evidence="2">Uncharacterized protein</fullName>
    </submittedName>
</protein>
<reference evidence="2 3" key="1">
    <citation type="submission" date="2021-03" db="EMBL/GenBank/DDBJ databases">
        <title>Genomic Encyclopedia of Type Strains, Phase IV (KMG-IV): sequencing the most valuable type-strain genomes for metagenomic binning, comparative biology and taxonomic classification.</title>
        <authorList>
            <person name="Goeker M."/>
        </authorList>
    </citation>
    <scope>NUCLEOTIDE SEQUENCE [LARGE SCALE GENOMIC DNA]</scope>
    <source>
        <strain evidence="2 3">DSM 101953</strain>
    </source>
</reference>
<accession>A0ABS4NQF3</accession>
<gene>
    <name evidence="2" type="ORF">J2Z70_001780</name>
</gene>
<evidence type="ECO:0000256" key="1">
    <source>
        <dbReference type="SAM" id="Phobius"/>
    </source>
</evidence>